<reference evidence="3" key="1">
    <citation type="submission" date="2021-01" db="EMBL/GenBank/DDBJ databases">
        <title>Genome public.</title>
        <authorList>
            <person name="Liu C."/>
            <person name="Sun Q."/>
        </authorList>
    </citation>
    <scope>NUCLEOTIDE SEQUENCE [LARGE SCALE GENOMIC DNA]</scope>
    <source>
        <strain evidence="3">YIM B02505</strain>
    </source>
</reference>
<evidence type="ECO:0000313" key="2">
    <source>
        <dbReference type="EMBL" id="MBK1812036.1"/>
    </source>
</evidence>
<protein>
    <recommendedName>
        <fullName evidence="1">DUF6487 domain-containing protein</fullName>
    </recommendedName>
</protein>
<evidence type="ECO:0000313" key="3">
    <source>
        <dbReference type="Proteomes" id="UP000596739"/>
    </source>
</evidence>
<organism evidence="2 3">
    <name type="scientific">Clostridium yunnanense</name>
    <dbReference type="NCBI Taxonomy" id="2800325"/>
    <lineage>
        <taxon>Bacteria</taxon>
        <taxon>Bacillati</taxon>
        <taxon>Bacillota</taxon>
        <taxon>Clostridia</taxon>
        <taxon>Eubacteriales</taxon>
        <taxon>Clostridiaceae</taxon>
        <taxon>Clostridium</taxon>
    </lineage>
</organism>
<proteinExistence type="predicted"/>
<dbReference type="Proteomes" id="UP000596739">
    <property type="component" value="Unassembled WGS sequence"/>
</dbReference>
<comment type="caution">
    <text evidence="2">The sequence shown here is derived from an EMBL/GenBank/DDBJ whole genome shotgun (WGS) entry which is preliminary data.</text>
</comment>
<sequence length="74" mass="8335">MNCPICSNEMKLGKIRARAGGGLFWLPNYEEVKYTVSNNIIEKHSGIVIVDSNEIKVSHPAHVCAKCRKIIMDY</sequence>
<feature type="domain" description="DUF6487" evidence="1">
    <location>
        <begin position="3"/>
        <end position="74"/>
    </location>
</feature>
<dbReference type="Pfam" id="PF20097">
    <property type="entry name" value="DUF6487"/>
    <property type="match status" value="1"/>
</dbReference>
<keyword evidence="3" id="KW-1185">Reference proteome</keyword>
<accession>A0ABS1ERQ5</accession>
<dbReference type="EMBL" id="JAENHN010000043">
    <property type="protein sequence ID" value="MBK1812036.1"/>
    <property type="molecule type" value="Genomic_DNA"/>
</dbReference>
<dbReference type="RefSeq" id="WP_200270830.1">
    <property type="nucleotide sequence ID" value="NZ_JAENHN010000043.1"/>
</dbReference>
<gene>
    <name evidence="2" type="ORF">JHL18_15545</name>
</gene>
<evidence type="ECO:0000259" key="1">
    <source>
        <dbReference type="Pfam" id="PF20097"/>
    </source>
</evidence>
<name>A0ABS1ERQ5_9CLOT</name>
<dbReference type="InterPro" id="IPR045504">
    <property type="entry name" value="DUF6487"/>
</dbReference>